<dbReference type="AlphaFoldDB" id="A0A1G4VIA2"/>
<dbReference type="Pfam" id="PF14099">
    <property type="entry name" value="Polysacc_lyase"/>
    <property type="match status" value="1"/>
</dbReference>
<reference evidence="4" key="1">
    <citation type="submission" date="2016-10" db="EMBL/GenBank/DDBJ databases">
        <authorList>
            <person name="Varghese N."/>
            <person name="Submissions S."/>
        </authorList>
    </citation>
    <scope>NUCLEOTIDE SEQUENCE [LARGE SCALE GENOMIC DNA]</scope>
    <source>
        <strain evidence="4">UNC267MFSha1.1M11</strain>
    </source>
</reference>
<dbReference type="STRING" id="1502745.SAMN02799620_00987"/>
<feature type="chain" id="PRO_5039418896" evidence="2">
    <location>
        <begin position="20"/>
        <end position="267"/>
    </location>
</feature>
<feature type="region of interest" description="Disordered" evidence="1">
    <location>
        <begin position="82"/>
        <end position="106"/>
    </location>
</feature>
<name>A0A1G4VIA2_9MYCO</name>
<dbReference type="InterPro" id="IPR025975">
    <property type="entry name" value="Polysacc_lyase"/>
</dbReference>
<evidence type="ECO:0000313" key="3">
    <source>
        <dbReference type="EMBL" id="SCX07205.1"/>
    </source>
</evidence>
<accession>A0A1G4VIA2</accession>
<evidence type="ECO:0000313" key="4">
    <source>
        <dbReference type="Proteomes" id="UP000199707"/>
    </source>
</evidence>
<gene>
    <name evidence="3" type="ORF">SAMN02799620_00987</name>
</gene>
<proteinExistence type="predicted"/>
<dbReference type="Gene3D" id="2.60.120.200">
    <property type="match status" value="1"/>
</dbReference>
<keyword evidence="2" id="KW-0732">Signal</keyword>
<dbReference type="Proteomes" id="UP000199707">
    <property type="component" value="Unassembled WGS sequence"/>
</dbReference>
<keyword evidence="3" id="KW-0456">Lyase</keyword>
<dbReference type="GO" id="GO:0016829">
    <property type="term" value="F:lyase activity"/>
    <property type="evidence" value="ECO:0007669"/>
    <property type="project" value="UniProtKB-KW"/>
</dbReference>
<evidence type="ECO:0000256" key="2">
    <source>
        <dbReference type="SAM" id="SignalP"/>
    </source>
</evidence>
<feature type="signal peptide" evidence="2">
    <location>
        <begin position="1"/>
        <end position="19"/>
    </location>
</feature>
<protein>
    <submittedName>
        <fullName evidence="3">Polysaccharide lyase</fullName>
    </submittedName>
</protein>
<sequence length="267" mass="29026">MLSSRSFASVAIVAIAVWAAPPALGAAALFSGDYATGNFSQWPTVQVRGYNSDGKDYVPSYSAGIVTDPVKGNVARFEVRPGDVPPFGGGERAEVQGGAADTGGAEGQTRWYRFSTKFDPTFPMNHGDLGWGVTNQWHQDGSAGSPPVSWTVDGRNGYWSLTIEKQSSPGVWVDTFSIFDTPLDVGQWHDVTMQINWSASDEKGWIRLWHNGVRQTFGNGSDTYFVRTLVPGDADVYYKEGMYRKPTTSTDIVYHAGFRSADSADGL</sequence>
<organism evidence="3 4">
    <name type="scientific">Mycolicibacterium fluoranthenivorans</name>
    <dbReference type="NCBI Taxonomy" id="258505"/>
    <lineage>
        <taxon>Bacteria</taxon>
        <taxon>Bacillati</taxon>
        <taxon>Actinomycetota</taxon>
        <taxon>Actinomycetes</taxon>
        <taxon>Mycobacteriales</taxon>
        <taxon>Mycobacteriaceae</taxon>
        <taxon>Mycolicibacterium</taxon>
    </lineage>
</organism>
<evidence type="ECO:0000256" key="1">
    <source>
        <dbReference type="SAM" id="MobiDB-lite"/>
    </source>
</evidence>
<dbReference type="EMBL" id="FMUB01000002">
    <property type="protein sequence ID" value="SCX07205.1"/>
    <property type="molecule type" value="Genomic_DNA"/>
</dbReference>